<proteinExistence type="predicted"/>
<dbReference type="AlphaFoldDB" id="A0A6J6CKC5"/>
<gene>
    <name evidence="4" type="ORF">UFOPK1421_01267</name>
</gene>
<accession>A0A6J6CKC5</accession>
<dbReference type="InterPro" id="IPR003743">
    <property type="entry name" value="Zf-RING_7"/>
</dbReference>
<dbReference type="Pfam" id="PF02591">
    <property type="entry name" value="Zn_ribbon_9"/>
    <property type="match status" value="1"/>
</dbReference>
<protein>
    <submittedName>
        <fullName evidence="4">Unannotated protein</fullName>
    </submittedName>
</protein>
<dbReference type="Gene3D" id="1.10.287.1490">
    <property type="match status" value="1"/>
</dbReference>
<name>A0A6J6CKC5_9ZZZZ</name>
<evidence type="ECO:0000259" key="3">
    <source>
        <dbReference type="Pfam" id="PF24481"/>
    </source>
</evidence>
<dbReference type="InterPro" id="IPR056003">
    <property type="entry name" value="CT398_CC_hairpin"/>
</dbReference>
<feature type="coiled-coil region" evidence="1">
    <location>
        <begin position="34"/>
        <end position="68"/>
    </location>
</feature>
<evidence type="ECO:0000313" key="4">
    <source>
        <dbReference type="EMBL" id="CAB4550759.1"/>
    </source>
</evidence>
<reference evidence="4" key="1">
    <citation type="submission" date="2020-05" db="EMBL/GenBank/DDBJ databases">
        <authorList>
            <person name="Chiriac C."/>
            <person name="Salcher M."/>
            <person name="Ghai R."/>
            <person name="Kavagutti S V."/>
        </authorList>
    </citation>
    <scope>NUCLEOTIDE SEQUENCE</scope>
</reference>
<keyword evidence="1" id="KW-0175">Coiled coil</keyword>
<organism evidence="4">
    <name type="scientific">freshwater metagenome</name>
    <dbReference type="NCBI Taxonomy" id="449393"/>
    <lineage>
        <taxon>unclassified sequences</taxon>
        <taxon>metagenomes</taxon>
        <taxon>ecological metagenomes</taxon>
    </lineage>
</organism>
<sequence>MAMDVKALYELQKVDTAIEQGKVALEKLPERSQLQSAIADLAGIRRRRAEMRAQQQAMETELTAIEKASASIDTHHAKLERQMKTIIAAREAEALQHEMQTLETQRNELDDRGLLLLETSAATDDELRQLVEAEADAVSKESLASAALASAAESKAAEIDVLQEQRLVVVSTIVQGDIVVYDRLCASYKGIAVAVIQHGVCGGCHMDISVSELDMIKRLPADQAAECPNCNRLLVR</sequence>
<evidence type="ECO:0000259" key="2">
    <source>
        <dbReference type="Pfam" id="PF02591"/>
    </source>
</evidence>
<dbReference type="EMBL" id="CAEZSL010000160">
    <property type="protein sequence ID" value="CAB4550759.1"/>
    <property type="molecule type" value="Genomic_DNA"/>
</dbReference>
<feature type="domain" description="C4-type zinc ribbon" evidence="2">
    <location>
        <begin position="200"/>
        <end position="234"/>
    </location>
</feature>
<evidence type="ECO:0000256" key="1">
    <source>
        <dbReference type="SAM" id="Coils"/>
    </source>
</evidence>
<dbReference type="Pfam" id="PF24481">
    <property type="entry name" value="CT398_CC"/>
    <property type="match status" value="1"/>
</dbReference>
<feature type="domain" description="CT398-like coiled coil hairpin" evidence="3">
    <location>
        <begin position="11"/>
        <end position="188"/>
    </location>
</feature>